<dbReference type="Pfam" id="PF11162">
    <property type="entry name" value="DUF2946"/>
    <property type="match status" value="1"/>
</dbReference>
<keyword evidence="1" id="KW-1133">Transmembrane helix</keyword>
<name>A0A6M8U8N3_9GAMM</name>
<dbReference type="EMBL" id="CP054212">
    <property type="protein sequence ID" value="QKJ87136.1"/>
    <property type="molecule type" value="Genomic_DNA"/>
</dbReference>
<keyword evidence="1" id="KW-0472">Membrane</keyword>
<evidence type="ECO:0000313" key="2">
    <source>
        <dbReference type="EMBL" id="QKJ87136.1"/>
    </source>
</evidence>
<evidence type="ECO:0000313" key="3">
    <source>
        <dbReference type="Proteomes" id="UP000505325"/>
    </source>
</evidence>
<dbReference type="Proteomes" id="UP000505325">
    <property type="component" value="Chromosome"/>
</dbReference>
<organism evidence="2 3">
    <name type="scientific">Paramixta manurensis</name>
    <dbReference type="NCBI Taxonomy" id="2740817"/>
    <lineage>
        <taxon>Bacteria</taxon>
        <taxon>Pseudomonadati</taxon>
        <taxon>Pseudomonadota</taxon>
        <taxon>Gammaproteobacteria</taxon>
        <taxon>Enterobacterales</taxon>
        <taxon>Erwiniaceae</taxon>
        <taxon>Paramixta</taxon>
    </lineage>
</organism>
<dbReference type="KEGG" id="pmak:PMPD1_2191"/>
<evidence type="ECO:0000256" key="1">
    <source>
        <dbReference type="SAM" id="Phobius"/>
    </source>
</evidence>
<reference evidence="2 3" key="1">
    <citation type="submission" date="2020-06" db="EMBL/GenBank/DDBJ databases">
        <title>Genome sequence of Paramixta manurensis strain PD-1.</title>
        <authorList>
            <person name="Lee C.W."/>
            <person name="Kim J."/>
        </authorList>
    </citation>
    <scope>NUCLEOTIDE SEQUENCE [LARGE SCALE GENOMIC DNA]</scope>
    <source>
        <strain evidence="2 3">PD-1</strain>
    </source>
</reference>
<accession>A0A6M8U8N3</accession>
<dbReference type="InterPro" id="IPR021333">
    <property type="entry name" value="DUF2946"/>
</dbReference>
<sequence>MKSSRLTQQSFTAWLAIAAVLLLFVAPVISKTLAQQQPDAMSSMTMVNMPMMHTMPSTDSMHGVHHAAMDHSMPGDDGFACGYCELLVHVPLMVWIFIPFIWLILRISHAPPVPAVVGNEVRRNDSFHHPRAPPLAFSA</sequence>
<evidence type="ECO:0008006" key="4">
    <source>
        <dbReference type="Google" id="ProtNLM"/>
    </source>
</evidence>
<keyword evidence="1" id="KW-0812">Transmembrane</keyword>
<protein>
    <recommendedName>
        <fullName evidence="4">DUF2946 domain-containing protein</fullName>
    </recommendedName>
</protein>
<dbReference type="RefSeq" id="WP_173634101.1">
    <property type="nucleotide sequence ID" value="NZ_CP054212.1"/>
</dbReference>
<dbReference type="AlphaFoldDB" id="A0A6M8U8N3"/>
<feature type="transmembrane region" description="Helical" evidence="1">
    <location>
        <begin position="86"/>
        <end position="105"/>
    </location>
</feature>
<keyword evidence="3" id="KW-1185">Reference proteome</keyword>
<proteinExistence type="predicted"/>
<gene>
    <name evidence="2" type="ORF">PMPD1_2191</name>
</gene>